<keyword evidence="4" id="KW-1185">Reference proteome</keyword>
<feature type="non-terminal residue" evidence="3">
    <location>
        <position position="1"/>
    </location>
</feature>
<dbReference type="InterPro" id="IPR021858">
    <property type="entry name" value="Fun_TF"/>
</dbReference>
<dbReference type="Proteomes" id="UP000554235">
    <property type="component" value="Unassembled WGS sequence"/>
</dbReference>
<organism evidence="3 4">
    <name type="scientific">Fusarium albosuccineum</name>
    <dbReference type="NCBI Taxonomy" id="1237068"/>
    <lineage>
        <taxon>Eukaryota</taxon>
        <taxon>Fungi</taxon>
        <taxon>Dikarya</taxon>
        <taxon>Ascomycota</taxon>
        <taxon>Pezizomycotina</taxon>
        <taxon>Sordariomycetes</taxon>
        <taxon>Hypocreomycetidae</taxon>
        <taxon>Hypocreales</taxon>
        <taxon>Nectriaceae</taxon>
        <taxon>Fusarium</taxon>
        <taxon>Fusarium decemcellulare species complex</taxon>
    </lineage>
</organism>
<gene>
    <name evidence="3" type="ORF">FALBO_5297</name>
</gene>
<reference evidence="3 4" key="1">
    <citation type="submission" date="2020-01" db="EMBL/GenBank/DDBJ databases">
        <title>Identification and distribution of gene clusters putatively required for synthesis of sphingolipid metabolism inhibitors in phylogenetically diverse species of the filamentous fungus Fusarium.</title>
        <authorList>
            <person name="Kim H.-S."/>
            <person name="Busman M."/>
            <person name="Brown D.W."/>
            <person name="Divon H."/>
            <person name="Uhlig S."/>
            <person name="Proctor R.H."/>
        </authorList>
    </citation>
    <scope>NUCLEOTIDE SEQUENCE [LARGE SCALE GENOMIC DNA]</scope>
    <source>
        <strain evidence="3 4">NRRL 20459</strain>
    </source>
</reference>
<comment type="subcellular location">
    <subcellularLocation>
        <location evidence="1">Nucleus</location>
    </subcellularLocation>
</comment>
<dbReference type="OrthoDB" id="4525710at2759"/>
<dbReference type="PANTHER" id="PTHR37534">
    <property type="entry name" value="TRANSCRIPTIONAL ACTIVATOR PROTEIN UGA3"/>
    <property type="match status" value="1"/>
</dbReference>
<evidence type="ECO:0000256" key="1">
    <source>
        <dbReference type="ARBA" id="ARBA00004123"/>
    </source>
</evidence>
<protein>
    <submittedName>
        <fullName evidence="3">Zn 2cys6 transcription factor</fullName>
    </submittedName>
</protein>
<evidence type="ECO:0000313" key="3">
    <source>
        <dbReference type="EMBL" id="KAF4467824.1"/>
    </source>
</evidence>
<name>A0A8H4LH10_9HYPO</name>
<evidence type="ECO:0000313" key="4">
    <source>
        <dbReference type="Proteomes" id="UP000554235"/>
    </source>
</evidence>
<dbReference type="Pfam" id="PF11951">
    <property type="entry name" value="Fungal_trans_2"/>
    <property type="match status" value="1"/>
</dbReference>
<dbReference type="GO" id="GO:0005634">
    <property type="term" value="C:nucleus"/>
    <property type="evidence" value="ECO:0007669"/>
    <property type="project" value="UniProtKB-SubCell"/>
</dbReference>
<keyword evidence="2" id="KW-0539">Nucleus</keyword>
<comment type="caution">
    <text evidence="3">The sequence shown here is derived from an EMBL/GenBank/DDBJ whole genome shotgun (WGS) entry which is preliminary data.</text>
</comment>
<dbReference type="GO" id="GO:0003700">
    <property type="term" value="F:DNA-binding transcription factor activity"/>
    <property type="evidence" value="ECO:0007669"/>
    <property type="project" value="TreeGrafter"/>
</dbReference>
<accession>A0A8H4LH10</accession>
<dbReference type="GO" id="GO:0045944">
    <property type="term" value="P:positive regulation of transcription by RNA polymerase II"/>
    <property type="evidence" value="ECO:0007669"/>
    <property type="project" value="TreeGrafter"/>
</dbReference>
<proteinExistence type="predicted"/>
<dbReference type="GO" id="GO:0000976">
    <property type="term" value="F:transcription cis-regulatory region binding"/>
    <property type="evidence" value="ECO:0007669"/>
    <property type="project" value="TreeGrafter"/>
</dbReference>
<evidence type="ECO:0000256" key="2">
    <source>
        <dbReference type="ARBA" id="ARBA00023242"/>
    </source>
</evidence>
<dbReference type="EMBL" id="JAADYS010000689">
    <property type="protein sequence ID" value="KAF4467824.1"/>
    <property type="molecule type" value="Genomic_DNA"/>
</dbReference>
<dbReference type="AlphaFoldDB" id="A0A8H4LH10"/>
<dbReference type="PANTHER" id="PTHR37534:SF2">
    <property type="entry name" value="N-ACETYLTRANSFERASE DOMAIN-CONTAINING PROTEIN"/>
    <property type="match status" value="1"/>
</dbReference>
<sequence length="335" mass="37999">MAQGWSNPLPSLLPVAEPLSLDEDESSSETGFIAEYGFGPPLNTRKEAEYFMHFIHELAPWFDVCDPARNFGTEVPKRARHFPFLAYSILAFSSRQISLKAGIDDDSHETYHSHALRILIPILDDPIGAVNENVLAGIVILRSYEETTGSSRLLNSEFRFAAQGGLEEAASWVVLRQDMYVSLTRSRPLRTNMDSYRDSQSFVDTCDESLANRVVFICGRVLAYAFGPESRLDPVLWVELGEDLRRWYETTPWKVLSFSPDSPAREGGEPSVFPTLWMARHIQVLGYQHYYIARMLLNIFNPQLWTPRFNAIRSTAASDEVVREDLRTLLGLTIS</sequence>